<keyword evidence="2" id="KW-1185">Reference proteome</keyword>
<comment type="caution">
    <text evidence="1">The sequence shown here is derived from an EMBL/GenBank/DDBJ whole genome shotgun (WGS) entry which is preliminary data.</text>
</comment>
<dbReference type="Proteomes" id="UP000547011">
    <property type="component" value="Unassembled WGS sequence"/>
</dbReference>
<dbReference type="EMBL" id="JACIEW010000001">
    <property type="protein sequence ID" value="MBB4050772.1"/>
    <property type="molecule type" value="Genomic_DNA"/>
</dbReference>
<dbReference type="RefSeq" id="WP_183309545.1">
    <property type="nucleotide sequence ID" value="NZ_JACIEW010000001.1"/>
</dbReference>
<organism evidence="1 2">
    <name type="scientific">Devosia subaequoris</name>
    <dbReference type="NCBI Taxonomy" id="395930"/>
    <lineage>
        <taxon>Bacteria</taxon>
        <taxon>Pseudomonadati</taxon>
        <taxon>Pseudomonadota</taxon>
        <taxon>Alphaproteobacteria</taxon>
        <taxon>Hyphomicrobiales</taxon>
        <taxon>Devosiaceae</taxon>
        <taxon>Devosia</taxon>
    </lineage>
</organism>
<dbReference type="SUPFAM" id="SSF51430">
    <property type="entry name" value="NAD(P)-linked oxidoreductase"/>
    <property type="match status" value="1"/>
</dbReference>
<gene>
    <name evidence="1" type="ORF">GGR20_000390</name>
</gene>
<name>A0A7W6NAD0_9HYPH</name>
<dbReference type="AlphaFoldDB" id="A0A7W6NAD0"/>
<accession>A0A7W6NAD0</accession>
<proteinExistence type="predicted"/>
<evidence type="ECO:0000313" key="1">
    <source>
        <dbReference type="EMBL" id="MBB4050772.1"/>
    </source>
</evidence>
<reference evidence="1 2" key="1">
    <citation type="submission" date="2020-08" db="EMBL/GenBank/DDBJ databases">
        <title>Genomic Encyclopedia of Type Strains, Phase IV (KMG-IV): sequencing the most valuable type-strain genomes for metagenomic binning, comparative biology and taxonomic classification.</title>
        <authorList>
            <person name="Goeker M."/>
        </authorList>
    </citation>
    <scope>NUCLEOTIDE SEQUENCE [LARGE SCALE GENOMIC DNA]</scope>
    <source>
        <strain evidence="1 2">DSM 23447</strain>
    </source>
</reference>
<dbReference type="InterPro" id="IPR036812">
    <property type="entry name" value="NAD(P)_OxRdtase_dom_sf"/>
</dbReference>
<sequence>MSTFTVFDHTYVYGGERHRCEERFGEAVTLSPTEREAIFIQSTAGIRHGRFDFSRDHILKTFDESLAARLIISTPCCCIAQTRWSVRGGRRAIDNLEASGKVCGGHGGQTDARRMVQPVRGCRSHRPLITRPRWVVL</sequence>
<evidence type="ECO:0000313" key="2">
    <source>
        <dbReference type="Proteomes" id="UP000547011"/>
    </source>
</evidence>
<protein>
    <submittedName>
        <fullName evidence="1">Uncharacterized protein</fullName>
    </submittedName>
</protein>
<dbReference type="Gene3D" id="3.20.20.100">
    <property type="entry name" value="NADP-dependent oxidoreductase domain"/>
    <property type="match status" value="1"/>
</dbReference>